<dbReference type="EMBL" id="JAIUEN010001046">
    <property type="protein sequence ID" value="MCE3364611.1"/>
    <property type="molecule type" value="Genomic_DNA"/>
</dbReference>
<gene>
    <name evidence="1" type="ORF">LB359_20620</name>
</gene>
<evidence type="ECO:0000313" key="2">
    <source>
        <dbReference type="Proteomes" id="UP001200271"/>
    </source>
</evidence>
<reference evidence="1" key="1">
    <citation type="journal article" date="2021" name="Front Med (Lausanne)">
        <title>The Prevalence and Determinants of Fusidic Acid Resistance Among Methicillin-Resistant Staphylococcus aureus Clinical Isolates in China.</title>
        <authorList>
            <person name="Zhao H."/>
            <person name="Wang X."/>
            <person name="Wang B."/>
            <person name="Xu Y."/>
            <person name="Rao L."/>
            <person name="Wan B."/>
            <person name="Guo Y."/>
            <person name="Wu X."/>
            <person name="Yu J."/>
            <person name="Chen L."/>
            <person name="Li M."/>
            <person name="Yu F."/>
        </authorList>
    </citation>
    <scope>NUCLEOTIDE SEQUENCE</scope>
    <source>
        <strain evidence="1">NC-4</strain>
    </source>
</reference>
<evidence type="ECO:0000313" key="1">
    <source>
        <dbReference type="EMBL" id="MCE3364611.1"/>
    </source>
</evidence>
<comment type="caution">
    <text evidence="1">The sequence shown here is derived from an EMBL/GenBank/DDBJ whole genome shotgun (WGS) entry which is preliminary data.</text>
</comment>
<sequence>KYLEDYTEFDTVELVNRAEKILKADMRGESDDH</sequence>
<accession>A0AAW4YF62</accession>
<name>A0AAW4YF62_STAAU</name>
<dbReference type="Proteomes" id="UP001200271">
    <property type="component" value="Unassembled WGS sequence"/>
</dbReference>
<reference evidence="1" key="2">
    <citation type="submission" date="2023-08" db="EMBL/GenBank/DDBJ databases">
        <authorList>
            <person name="Zhao H."/>
            <person name="Wang X."/>
        </authorList>
    </citation>
    <scope>NUCLEOTIDE SEQUENCE</scope>
    <source>
        <strain evidence="1">NC-4</strain>
    </source>
</reference>
<feature type="non-terminal residue" evidence="1">
    <location>
        <position position="1"/>
    </location>
</feature>
<proteinExistence type="predicted"/>
<protein>
    <submittedName>
        <fullName evidence="1">Uncharacterized protein</fullName>
    </submittedName>
</protein>
<dbReference type="AlphaFoldDB" id="A0AAW4YF62"/>
<organism evidence="1 2">
    <name type="scientific">Staphylococcus aureus</name>
    <dbReference type="NCBI Taxonomy" id="1280"/>
    <lineage>
        <taxon>Bacteria</taxon>
        <taxon>Bacillati</taxon>
        <taxon>Bacillota</taxon>
        <taxon>Bacilli</taxon>
        <taxon>Bacillales</taxon>
        <taxon>Staphylococcaceae</taxon>
        <taxon>Staphylococcus</taxon>
    </lineage>
</organism>